<dbReference type="InterPro" id="IPR036812">
    <property type="entry name" value="NAD(P)_OxRdtase_dom_sf"/>
</dbReference>
<dbReference type="EMBL" id="WLVL01000039">
    <property type="protein sequence ID" value="MTB72466.1"/>
    <property type="molecule type" value="Genomic_DNA"/>
</dbReference>
<sequence length="87" mass="9076">MIPNCSLRSSTPHPPLACLQAQGETFGLPVVPIPGTRSAARVAENAASTALVLTGDQRSRLARAADLAHGTRNLDFAGPDWISAGRE</sequence>
<gene>
    <name evidence="1" type="ORF">GGG17_10900</name>
</gene>
<reference evidence="1 2" key="1">
    <citation type="submission" date="2019-11" db="EMBL/GenBank/DDBJ databases">
        <title>Whole genome sequencing identifies a novel species of the genus Arsenicicoccus isolated from human blood.</title>
        <authorList>
            <person name="Jeong J.H."/>
            <person name="Kweon O.J."/>
            <person name="Kim H.R."/>
            <person name="Kim T.-H."/>
            <person name="Ha S.-M."/>
            <person name="Lee M.-K."/>
        </authorList>
    </citation>
    <scope>NUCLEOTIDE SEQUENCE [LARGE SCALE GENOMIC DNA]</scope>
    <source>
        <strain evidence="1 2">MKL-02</strain>
    </source>
</reference>
<protein>
    <submittedName>
        <fullName evidence="1">Uncharacterized protein</fullName>
    </submittedName>
</protein>
<organism evidence="1 2">
    <name type="scientific">Arsenicicoccus cauae</name>
    <dbReference type="NCBI Taxonomy" id="2663847"/>
    <lineage>
        <taxon>Bacteria</taxon>
        <taxon>Bacillati</taxon>
        <taxon>Actinomycetota</taxon>
        <taxon>Actinomycetes</taxon>
        <taxon>Micrococcales</taxon>
        <taxon>Intrasporangiaceae</taxon>
        <taxon>Arsenicicoccus</taxon>
    </lineage>
</organism>
<accession>A0A6I3IZP3</accession>
<proteinExistence type="predicted"/>
<dbReference type="Proteomes" id="UP000431092">
    <property type="component" value="Unassembled WGS sequence"/>
</dbReference>
<name>A0A6I3IZP3_9MICO</name>
<keyword evidence="2" id="KW-1185">Reference proteome</keyword>
<comment type="caution">
    <text evidence="1">The sequence shown here is derived from an EMBL/GenBank/DDBJ whole genome shotgun (WGS) entry which is preliminary data.</text>
</comment>
<dbReference type="SUPFAM" id="SSF51430">
    <property type="entry name" value="NAD(P)-linked oxidoreductase"/>
    <property type="match status" value="1"/>
</dbReference>
<evidence type="ECO:0000313" key="2">
    <source>
        <dbReference type="Proteomes" id="UP000431092"/>
    </source>
</evidence>
<evidence type="ECO:0000313" key="1">
    <source>
        <dbReference type="EMBL" id="MTB72466.1"/>
    </source>
</evidence>
<dbReference type="AlphaFoldDB" id="A0A6I3IZP3"/>